<sequence length="1001" mass="110633">MTFDGTAAGEMCAQGLHHKNRPDDLSLKFQYTRDTPYGISLYPWAMERDLQKSVLEIQKLSSLQPPPTKFQPPVHPRRHQLCHYSQHGIIPQIEMLFQSVPVPWSTILLGAALRLARMIVRRVAWSIVAPMARHDYSERVPEVRVPSPWLSWAHKNVWAPEDWMIVNTPAEEHPPSLPHPPRRLPTPNANVNTTARRASATPGIPEFSTAAPINMFKARKPPPVAIDRPHVASLSPWGVHPLIPSLPFSAPLLVPLELRIALPANRWRCMERIHALRIRGMQCGLHHGVASLVWTCCILYSALSGSQIWHKQMGGVRATLDVSHKAAGQRGILRASYDKTEGIYSPGQRGILRERGATSGVWVNVRRVRSCKAVKLRSAEAPKLRNTETPKHQNAKTPKRQNAKTPKRRSSEVLKLRNVETLRRRRFWDGEKLRNSETPKHRNAEAPKRRGIVTPRHHGPRRFISGCEPPKSPRLRSAAASKHENARNPRNAEALRASEVVRLWLWARGSGGGSVVAANLRTSEPPNRRTAGGPSAHDPEYANLANSSPERGQQPGEEVNLGGVRRKGPWRGGGGGGDERERAEVEASMVPSEIVRWWLRTAEPPNRRIAEAPDRRVAETPDRRIAETLDLRITGHLSRRTYEAPKVVRRAPEVVRPIVDVGSEKGLRRLVATRRYWDAYRGTGRNVGASGGMRTGGTGCLQAVGCAEQAHALALYLDCRTSPSVSRRSPNAPYCTLAPLWLCSEPRASYPLAVDGRLPRVLVHLHHWTCVESPTLALWRIGTPVGSQTLPAPLGCLPNAPSALRDLIRALCDHSRYSELFTYLRLQFCDIGPAPCLCWPIDPARNPRACSSVHRRSSETSSEPCATILGLPSLASACDQLALSATSDFSQVSPCLTPRPVRTCAQHRRPSVVAVRDLSSLMHARNRSPSAGCFGIGHPPLRLGRTICLKLCRIFAMHSWITDVFASAPLPDPLASQGLGPRSGRGFGPELGSPLGADPLI</sequence>
<feature type="region of interest" description="Disordered" evidence="1">
    <location>
        <begin position="376"/>
        <end position="412"/>
    </location>
</feature>
<proteinExistence type="predicted"/>
<reference evidence="2" key="1">
    <citation type="submission" date="2023-03" db="EMBL/GenBank/DDBJ databases">
        <title>Massive genome expansion in bonnet fungi (Mycena s.s.) driven by repeated elements and novel gene families across ecological guilds.</title>
        <authorList>
            <consortium name="Lawrence Berkeley National Laboratory"/>
            <person name="Harder C.B."/>
            <person name="Miyauchi S."/>
            <person name="Viragh M."/>
            <person name="Kuo A."/>
            <person name="Thoen E."/>
            <person name="Andreopoulos B."/>
            <person name="Lu D."/>
            <person name="Skrede I."/>
            <person name="Drula E."/>
            <person name="Henrissat B."/>
            <person name="Morin E."/>
            <person name="Kohler A."/>
            <person name="Barry K."/>
            <person name="LaButti K."/>
            <person name="Morin E."/>
            <person name="Salamov A."/>
            <person name="Lipzen A."/>
            <person name="Mereny Z."/>
            <person name="Hegedus B."/>
            <person name="Baldrian P."/>
            <person name="Stursova M."/>
            <person name="Weitz H."/>
            <person name="Taylor A."/>
            <person name="Grigoriev I.V."/>
            <person name="Nagy L.G."/>
            <person name="Martin F."/>
            <person name="Kauserud H."/>
        </authorList>
    </citation>
    <scope>NUCLEOTIDE SEQUENCE</scope>
    <source>
        <strain evidence="2">9144</strain>
    </source>
</reference>
<feature type="compositionally biased region" description="Basic residues" evidence="1">
    <location>
        <begin position="393"/>
        <end position="408"/>
    </location>
</feature>
<organism evidence="2 3">
    <name type="scientific">Mycena pura</name>
    <dbReference type="NCBI Taxonomy" id="153505"/>
    <lineage>
        <taxon>Eukaryota</taxon>
        <taxon>Fungi</taxon>
        <taxon>Dikarya</taxon>
        <taxon>Basidiomycota</taxon>
        <taxon>Agaricomycotina</taxon>
        <taxon>Agaricomycetes</taxon>
        <taxon>Agaricomycetidae</taxon>
        <taxon>Agaricales</taxon>
        <taxon>Marasmiineae</taxon>
        <taxon>Mycenaceae</taxon>
        <taxon>Mycena</taxon>
    </lineage>
</organism>
<accession>A0AAD6Y7Q4</accession>
<feature type="region of interest" description="Disordered" evidence="1">
    <location>
        <begin position="517"/>
        <end position="586"/>
    </location>
</feature>
<comment type="caution">
    <text evidence="2">The sequence shown here is derived from an EMBL/GenBank/DDBJ whole genome shotgun (WGS) entry which is preliminary data.</text>
</comment>
<keyword evidence="3" id="KW-1185">Reference proteome</keyword>
<feature type="compositionally biased region" description="Basic and acidic residues" evidence="1">
    <location>
        <begin position="377"/>
        <end position="391"/>
    </location>
</feature>
<evidence type="ECO:0000313" key="2">
    <source>
        <dbReference type="EMBL" id="KAJ7203904.1"/>
    </source>
</evidence>
<gene>
    <name evidence="2" type="ORF">GGX14DRAFT_648201</name>
</gene>
<evidence type="ECO:0000313" key="3">
    <source>
        <dbReference type="Proteomes" id="UP001219525"/>
    </source>
</evidence>
<feature type="compositionally biased region" description="Basic and acidic residues" evidence="1">
    <location>
        <begin position="431"/>
        <end position="448"/>
    </location>
</feature>
<name>A0AAD6Y7Q4_9AGAR</name>
<evidence type="ECO:0000256" key="1">
    <source>
        <dbReference type="SAM" id="MobiDB-lite"/>
    </source>
</evidence>
<dbReference type="EMBL" id="JARJCW010000049">
    <property type="protein sequence ID" value="KAJ7203904.1"/>
    <property type="molecule type" value="Genomic_DNA"/>
</dbReference>
<dbReference type="AlphaFoldDB" id="A0AAD6Y7Q4"/>
<dbReference type="Proteomes" id="UP001219525">
    <property type="component" value="Unassembled WGS sequence"/>
</dbReference>
<protein>
    <submittedName>
        <fullName evidence="2">Uncharacterized protein</fullName>
    </submittedName>
</protein>
<feature type="compositionally biased region" description="Basic residues" evidence="1">
    <location>
        <begin position="449"/>
        <end position="461"/>
    </location>
</feature>
<feature type="region of interest" description="Disordered" evidence="1">
    <location>
        <begin position="431"/>
        <end position="491"/>
    </location>
</feature>
<feature type="region of interest" description="Disordered" evidence="1">
    <location>
        <begin position="976"/>
        <end position="1001"/>
    </location>
</feature>